<accession>A0AAU7DIB0</accession>
<dbReference type="EMBL" id="CP121196">
    <property type="protein sequence ID" value="XBH16817.1"/>
    <property type="molecule type" value="Genomic_DNA"/>
</dbReference>
<sequence>MIPELRNSFNATYSSQGYAELLGRLDRQCGGPIQFRVAETPIFIPRRLLDEMADQGSTLARYLISNPDYLAAARKAIPAGFDVPSQTTHPHFLTADFALIRDATGELVPRLVEIQAFPSVFAYQAELCKAYREAFDLPSSLGSFLGGLNESSYWNLLRRTILGMHDPENVVLTEVDPLHQKTYPDFHVTSERLGIPVVDIALLEPRGNKLYYRNHSGQLTPIHRIYNRAIADELIARNIRLPFDLSRSWDVEWAGHPNWYFLISKFSIPWLAQAGRFPVVPPAVFVDEFLAGSGRDFLANAGVSMPAHPDAAGYEELLLKPLFSFAGKGIEFEPSRERLEAIPPADRGEYLVQQRMRFEPTIETPFGLTQAEIRILYIWPDDGALTPALSLVRLGRGKMMGVDHNKNQEWVGGSAAFYI</sequence>
<dbReference type="AlphaFoldDB" id="A0AAU7DIB0"/>
<evidence type="ECO:0000313" key="1">
    <source>
        <dbReference type="EMBL" id="XBH16817.1"/>
    </source>
</evidence>
<protein>
    <recommendedName>
        <fullName evidence="2">Circularly permuted type 2 ATP-grasp protein</fullName>
    </recommendedName>
</protein>
<evidence type="ECO:0008006" key="2">
    <source>
        <dbReference type="Google" id="ProtNLM"/>
    </source>
</evidence>
<dbReference type="RefSeq" id="WP_348262045.1">
    <property type="nucleotide sequence ID" value="NZ_CP121196.1"/>
</dbReference>
<proteinExistence type="predicted"/>
<name>A0AAU7DIB0_9BACT</name>
<gene>
    <name evidence="1" type="ORF">P8935_19850</name>
</gene>
<reference evidence="1" key="1">
    <citation type="submission" date="2023-03" db="EMBL/GenBank/DDBJ databases">
        <title>Edaphobacter sp.</title>
        <authorList>
            <person name="Huber K.J."/>
            <person name="Papendorf J."/>
            <person name="Pilke C."/>
            <person name="Bunk B."/>
            <person name="Sproeer C."/>
            <person name="Pester M."/>
        </authorList>
    </citation>
    <scope>NUCLEOTIDE SEQUENCE</scope>
    <source>
        <strain evidence="1">DSM 110680</strain>
    </source>
</reference>
<organism evidence="1">
    <name type="scientific">Telmatobacter sp. DSM 110680</name>
    <dbReference type="NCBI Taxonomy" id="3036704"/>
    <lineage>
        <taxon>Bacteria</taxon>
        <taxon>Pseudomonadati</taxon>
        <taxon>Acidobacteriota</taxon>
        <taxon>Terriglobia</taxon>
        <taxon>Terriglobales</taxon>
        <taxon>Acidobacteriaceae</taxon>
        <taxon>Telmatobacter</taxon>
    </lineage>
</organism>